<feature type="domain" description="Cupin type-2" evidence="1">
    <location>
        <begin position="43"/>
        <end position="100"/>
    </location>
</feature>
<dbReference type="Proteomes" id="UP000030787">
    <property type="component" value="Chromosome"/>
</dbReference>
<sequence>MNIAEAFELENIVEFTPHKTFKGVYLKHLVTGERTEGRISSHLVKIEPLCVLDTHTHPEQIEIHEVIQGSGECLIAGRKLRYVPGTVTVIPQGTPHKVTAGENGLYLLAKFTPALL</sequence>
<protein>
    <submittedName>
        <fullName evidence="2">AraC-like ligand binding domain protein</fullName>
    </submittedName>
</protein>
<dbReference type="Pfam" id="PF07883">
    <property type="entry name" value="Cupin_2"/>
    <property type="match status" value="1"/>
</dbReference>
<dbReference type="SUPFAM" id="SSF51182">
    <property type="entry name" value="RmlC-like cupins"/>
    <property type="match status" value="1"/>
</dbReference>
<evidence type="ECO:0000313" key="3">
    <source>
        <dbReference type="Proteomes" id="UP000030787"/>
    </source>
</evidence>
<dbReference type="GeneID" id="24818701"/>
<dbReference type="InterPro" id="IPR014710">
    <property type="entry name" value="RmlC-like_jellyroll"/>
</dbReference>
<organism evidence="2 3">
    <name type="scientific">Candidatus Methanoplasma termitum</name>
    <dbReference type="NCBI Taxonomy" id="1577791"/>
    <lineage>
        <taxon>Archaea</taxon>
        <taxon>Methanobacteriati</taxon>
        <taxon>Thermoplasmatota</taxon>
        <taxon>Thermoplasmata</taxon>
        <taxon>Methanomassiliicoccales</taxon>
        <taxon>Methanomassiliicoccaceae</taxon>
        <taxon>Candidatus Methanoplasma</taxon>
    </lineage>
</organism>
<dbReference type="RefSeq" id="WP_048112822.1">
    <property type="nucleotide sequence ID" value="NZ_CP010070.1"/>
</dbReference>
<dbReference type="HOGENOM" id="CLU_161240_0_0_2"/>
<reference evidence="2 3" key="1">
    <citation type="journal article" date="2014" name="Appl. Environ. Microbiol.">
        <title>Comparative Genome Analysis of 'Candidatus Methanoplasma termitum' Indicates a New Mode of Energy Metabolism in the Seventh Order of Methanogens.</title>
        <authorList>
            <person name="Lang K."/>
            <person name="Schuldes J."/>
            <person name="Klingl A."/>
            <person name="Poehlein A."/>
            <person name="Daniel R."/>
            <person name="Brune A."/>
        </authorList>
    </citation>
    <scope>NUCLEOTIDE SEQUENCE [LARGE SCALE GENOMIC DNA]</scope>
    <source>
        <strain evidence="3">Mpt1</strain>
    </source>
</reference>
<name>A0A0A7LCV5_9ARCH</name>
<dbReference type="OrthoDB" id="106791at2157"/>
<dbReference type="InterPro" id="IPR011051">
    <property type="entry name" value="RmlC_Cupin_sf"/>
</dbReference>
<gene>
    <name evidence="2" type="ORF">Mpt1_c10390</name>
</gene>
<evidence type="ECO:0000259" key="1">
    <source>
        <dbReference type="Pfam" id="PF07883"/>
    </source>
</evidence>
<proteinExistence type="predicted"/>
<dbReference type="EMBL" id="CP010070">
    <property type="protein sequence ID" value="AIZ56909.1"/>
    <property type="molecule type" value="Genomic_DNA"/>
</dbReference>
<accession>A0A0A7LCV5</accession>
<dbReference type="InterPro" id="IPR013096">
    <property type="entry name" value="Cupin_2"/>
</dbReference>
<keyword evidence="3" id="KW-1185">Reference proteome</keyword>
<dbReference type="AlphaFoldDB" id="A0A0A7LCV5"/>
<evidence type="ECO:0000313" key="2">
    <source>
        <dbReference type="EMBL" id="AIZ56909.1"/>
    </source>
</evidence>
<dbReference type="STRING" id="1577791.Mpt1_c10390"/>
<dbReference type="KEGG" id="mear:Mpt1_c10390"/>
<dbReference type="Gene3D" id="2.60.120.10">
    <property type="entry name" value="Jelly Rolls"/>
    <property type="match status" value="1"/>
</dbReference>